<dbReference type="Proteomes" id="UP000184079">
    <property type="component" value="Unassembled WGS sequence"/>
</dbReference>
<evidence type="ECO:0000259" key="1">
    <source>
        <dbReference type="Pfam" id="PF13471"/>
    </source>
</evidence>
<proteinExistence type="predicted"/>
<dbReference type="EMBL" id="FQXD01000007">
    <property type="protein sequence ID" value="SHH47858.1"/>
    <property type="molecule type" value="Genomic_DNA"/>
</dbReference>
<name>A0A1M5TAZ7_9BACI</name>
<sequence length="144" mass="17500">MKKMYIFILLYINLILFDIRLNRRGFNELFSNYSLRYEYPKQLRQVNFTDSRLKKEIETFFEIMDVAIAWYPRKADCLHKTLLGYRYLRKKFSIPVYMVVGVRKFPFEAHAWLKIENDDFFDSEIDTSYLQIILNSNNIVRLGK</sequence>
<dbReference type="InterPro" id="IPR053521">
    <property type="entry name" value="McjB-like"/>
</dbReference>
<keyword evidence="3" id="KW-1185">Reference proteome</keyword>
<reference evidence="3" key="1">
    <citation type="submission" date="2016-11" db="EMBL/GenBank/DDBJ databases">
        <authorList>
            <person name="Varghese N."/>
            <person name="Submissions S."/>
        </authorList>
    </citation>
    <scope>NUCLEOTIDE SEQUENCE [LARGE SCALE GENOMIC DNA]</scope>
    <source>
        <strain evidence="3">CGMCC 1.6496</strain>
    </source>
</reference>
<evidence type="ECO:0000313" key="2">
    <source>
        <dbReference type="EMBL" id="SHH47858.1"/>
    </source>
</evidence>
<protein>
    <submittedName>
        <fullName evidence="2">Transglutaminase-like superfamily protein</fullName>
    </submittedName>
</protein>
<dbReference type="InterPro" id="IPR032708">
    <property type="entry name" value="McjB_C"/>
</dbReference>
<dbReference type="NCBIfam" id="NF033537">
    <property type="entry name" value="lasso_biosyn_B2"/>
    <property type="match status" value="1"/>
</dbReference>
<gene>
    <name evidence="2" type="ORF">SAMN05421807_107175</name>
</gene>
<feature type="domain" description="Microcin J25-processing protein McjB C-terminal" evidence="1">
    <location>
        <begin position="54"/>
        <end position="124"/>
    </location>
</feature>
<accession>A0A1M5TAZ7</accession>
<organism evidence="2 3">
    <name type="scientific">Virgibacillus chiguensis</name>
    <dbReference type="NCBI Taxonomy" id="411959"/>
    <lineage>
        <taxon>Bacteria</taxon>
        <taxon>Bacillati</taxon>
        <taxon>Bacillota</taxon>
        <taxon>Bacilli</taxon>
        <taxon>Bacillales</taxon>
        <taxon>Bacillaceae</taxon>
        <taxon>Virgibacillus</taxon>
    </lineage>
</organism>
<evidence type="ECO:0000313" key="3">
    <source>
        <dbReference type="Proteomes" id="UP000184079"/>
    </source>
</evidence>
<dbReference type="AlphaFoldDB" id="A0A1M5TAZ7"/>
<dbReference type="Pfam" id="PF13471">
    <property type="entry name" value="Transglut_core3"/>
    <property type="match status" value="1"/>
</dbReference>